<comment type="caution">
    <text evidence="2">The sequence shown here is derived from an EMBL/GenBank/DDBJ whole genome shotgun (WGS) entry which is preliminary data.</text>
</comment>
<feature type="signal peptide" evidence="1">
    <location>
        <begin position="1"/>
        <end position="18"/>
    </location>
</feature>
<dbReference type="EMBL" id="WHVB01000023">
    <property type="protein sequence ID" value="KAF8471435.1"/>
    <property type="molecule type" value="Genomic_DNA"/>
</dbReference>
<evidence type="ECO:0000313" key="3">
    <source>
        <dbReference type="EMBL" id="KAF8471435.1"/>
    </source>
</evidence>
<organism evidence="2 4">
    <name type="scientific">Russula ochroleuca</name>
    <dbReference type="NCBI Taxonomy" id="152965"/>
    <lineage>
        <taxon>Eukaryota</taxon>
        <taxon>Fungi</taxon>
        <taxon>Dikarya</taxon>
        <taxon>Basidiomycota</taxon>
        <taxon>Agaricomycotina</taxon>
        <taxon>Agaricomycetes</taxon>
        <taxon>Russulales</taxon>
        <taxon>Russulaceae</taxon>
        <taxon>Russula</taxon>
    </lineage>
</organism>
<gene>
    <name evidence="2" type="ORF">DFH94DRAFT_123763</name>
    <name evidence="3" type="ORF">DFH94DRAFT_202288</name>
</gene>
<feature type="chain" id="PRO_5040712205" evidence="1">
    <location>
        <begin position="19"/>
        <end position="148"/>
    </location>
</feature>
<name>A0A9P5JUK6_9AGAM</name>
<sequence length="148" mass="16386">MPSLLFVLLHCALQMTDYVPRAPSFVENIKRIENLSHRRSYLLLLPKTQPASSHTATIWSNIAIPRSPRRATEQHTSIPSREWSGAASVGMVAQVAQAQACIDQQCGHVLLMALKPRVRPQLEHQVLKEAGLACQLKTARDRGCLGTV</sequence>
<protein>
    <submittedName>
        <fullName evidence="2">Uncharacterized protein</fullName>
    </submittedName>
</protein>
<reference evidence="2" key="1">
    <citation type="submission" date="2019-10" db="EMBL/GenBank/DDBJ databases">
        <authorList>
            <consortium name="DOE Joint Genome Institute"/>
            <person name="Kuo A."/>
            <person name="Miyauchi S."/>
            <person name="Kiss E."/>
            <person name="Drula E."/>
            <person name="Kohler A."/>
            <person name="Sanchez-Garcia M."/>
            <person name="Andreopoulos B."/>
            <person name="Barry K.W."/>
            <person name="Bonito G."/>
            <person name="Buee M."/>
            <person name="Carver A."/>
            <person name="Chen C."/>
            <person name="Cichocki N."/>
            <person name="Clum A."/>
            <person name="Culley D."/>
            <person name="Crous P.W."/>
            <person name="Fauchery L."/>
            <person name="Girlanda M."/>
            <person name="Hayes R."/>
            <person name="Keri Z."/>
            <person name="LaButti K."/>
            <person name="Lipzen A."/>
            <person name="Lombard V."/>
            <person name="Magnuson J."/>
            <person name="Maillard F."/>
            <person name="Morin E."/>
            <person name="Murat C."/>
            <person name="Nolan M."/>
            <person name="Ohm R."/>
            <person name="Pangilinan J."/>
            <person name="Pereira M."/>
            <person name="Perotto S."/>
            <person name="Peter M."/>
            <person name="Riley R."/>
            <person name="Sitrit Y."/>
            <person name="Stielow B."/>
            <person name="Szollosi G."/>
            <person name="Zifcakova L."/>
            <person name="Stursova M."/>
            <person name="Spatafora J.W."/>
            <person name="Tedersoo L."/>
            <person name="Vaario L.-M."/>
            <person name="Yamada A."/>
            <person name="Yan M."/>
            <person name="Wang P."/>
            <person name="Xu J."/>
            <person name="Bruns T."/>
            <person name="Baldrian P."/>
            <person name="Vilgalys R."/>
            <person name="Henrissat B."/>
            <person name="Grigoriev I.V."/>
            <person name="Hibbett D."/>
            <person name="Nagy L.G."/>
            <person name="Martin F.M."/>
        </authorList>
    </citation>
    <scope>NUCLEOTIDE SEQUENCE</scope>
    <source>
        <strain evidence="2">Prilba</strain>
    </source>
</reference>
<keyword evidence="4" id="KW-1185">Reference proteome</keyword>
<proteinExistence type="predicted"/>
<keyword evidence="1" id="KW-0732">Signal</keyword>
<dbReference type="Proteomes" id="UP000759537">
    <property type="component" value="Unassembled WGS sequence"/>
</dbReference>
<evidence type="ECO:0000256" key="1">
    <source>
        <dbReference type="SAM" id="SignalP"/>
    </source>
</evidence>
<dbReference type="AlphaFoldDB" id="A0A9P5JUK6"/>
<dbReference type="EMBL" id="WHVB01000168">
    <property type="protein sequence ID" value="KAF8460572.1"/>
    <property type="molecule type" value="Genomic_DNA"/>
</dbReference>
<evidence type="ECO:0000313" key="2">
    <source>
        <dbReference type="EMBL" id="KAF8460572.1"/>
    </source>
</evidence>
<accession>A0A9P5JUK6</accession>
<reference evidence="2" key="2">
    <citation type="journal article" date="2020" name="Nat. Commun.">
        <title>Large-scale genome sequencing of mycorrhizal fungi provides insights into the early evolution of symbiotic traits.</title>
        <authorList>
            <person name="Miyauchi S."/>
            <person name="Kiss E."/>
            <person name="Kuo A."/>
            <person name="Drula E."/>
            <person name="Kohler A."/>
            <person name="Sanchez-Garcia M."/>
            <person name="Morin E."/>
            <person name="Andreopoulos B."/>
            <person name="Barry K.W."/>
            <person name="Bonito G."/>
            <person name="Buee M."/>
            <person name="Carver A."/>
            <person name="Chen C."/>
            <person name="Cichocki N."/>
            <person name="Clum A."/>
            <person name="Culley D."/>
            <person name="Crous P.W."/>
            <person name="Fauchery L."/>
            <person name="Girlanda M."/>
            <person name="Hayes R.D."/>
            <person name="Keri Z."/>
            <person name="LaButti K."/>
            <person name="Lipzen A."/>
            <person name="Lombard V."/>
            <person name="Magnuson J."/>
            <person name="Maillard F."/>
            <person name="Murat C."/>
            <person name="Nolan M."/>
            <person name="Ohm R.A."/>
            <person name="Pangilinan J."/>
            <person name="Pereira M.F."/>
            <person name="Perotto S."/>
            <person name="Peter M."/>
            <person name="Pfister S."/>
            <person name="Riley R."/>
            <person name="Sitrit Y."/>
            <person name="Stielow J.B."/>
            <person name="Szollosi G."/>
            <person name="Zifcakova L."/>
            <person name="Stursova M."/>
            <person name="Spatafora J.W."/>
            <person name="Tedersoo L."/>
            <person name="Vaario L.M."/>
            <person name="Yamada A."/>
            <person name="Yan M."/>
            <person name="Wang P."/>
            <person name="Xu J."/>
            <person name="Bruns T."/>
            <person name="Baldrian P."/>
            <person name="Vilgalys R."/>
            <person name="Dunand C."/>
            <person name="Henrissat B."/>
            <person name="Grigoriev I.V."/>
            <person name="Hibbett D."/>
            <person name="Nagy L.G."/>
            <person name="Martin F.M."/>
        </authorList>
    </citation>
    <scope>NUCLEOTIDE SEQUENCE</scope>
    <source>
        <strain evidence="2">Prilba</strain>
    </source>
</reference>
<evidence type="ECO:0000313" key="4">
    <source>
        <dbReference type="Proteomes" id="UP000759537"/>
    </source>
</evidence>